<proteinExistence type="inferred from homology"/>
<dbReference type="PANTHER" id="PTHR12143:SF19">
    <property type="entry name" value="PEPTIDE-N(4)-(N-ACETYL-BETA-GLUCOSAMINYL)ASPARAGINE AMIDASE"/>
    <property type="match status" value="1"/>
</dbReference>
<evidence type="ECO:0000256" key="1">
    <source>
        <dbReference type="ARBA" id="ARBA00009390"/>
    </source>
</evidence>
<keyword evidence="3" id="KW-0862">Zinc</keyword>
<gene>
    <name evidence="7" type="primary">PNG1</name>
    <name evidence="7" type="ORF">CAAN4_E02410</name>
</gene>
<dbReference type="EMBL" id="OZ004257">
    <property type="protein sequence ID" value="CAK7906797.1"/>
    <property type="molecule type" value="Genomic_DNA"/>
</dbReference>
<accession>A0ABP0ECL7</accession>
<keyword evidence="8" id="KW-1185">Reference proteome</keyword>
<evidence type="ECO:0000256" key="3">
    <source>
        <dbReference type="ARBA" id="ARBA00022833"/>
    </source>
</evidence>
<feature type="compositionally biased region" description="Basic and acidic residues" evidence="5">
    <location>
        <begin position="364"/>
        <end position="373"/>
    </location>
</feature>
<evidence type="ECO:0000256" key="5">
    <source>
        <dbReference type="SAM" id="MobiDB-lite"/>
    </source>
</evidence>
<comment type="similarity">
    <text evidence="1">Belongs to the transglutaminase-like superfamily. PNGase family.</text>
</comment>
<evidence type="ECO:0000313" key="8">
    <source>
        <dbReference type="Proteomes" id="UP001497600"/>
    </source>
</evidence>
<dbReference type="Gene3D" id="3.10.620.30">
    <property type="match status" value="1"/>
</dbReference>
<organism evidence="7 8">
    <name type="scientific">[Candida] anglica</name>
    <dbReference type="NCBI Taxonomy" id="148631"/>
    <lineage>
        <taxon>Eukaryota</taxon>
        <taxon>Fungi</taxon>
        <taxon>Dikarya</taxon>
        <taxon>Ascomycota</taxon>
        <taxon>Saccharomycotina</taxon>
        <taxon>Pichiomycetes</taxon>
        <taxon>Debaryomycetaceae</taxon>
        <taxon>Kurtzmaniella</taxon>
    </lineage>
</organism>
<dbReference type="Proteomes" id="UP001497600">
    <property type="component" value="Chromosome E"/>
</dbReference>
<keyword evidence="2" id="KW-0479">Metal-binding</keyword>
<evidence type="ECO:0000256" key="2">
    <source>
        <dbReference type="ARBA" id="ARBA00022723"/>
    </source>
</evidence>
<dbReference type="SMART" id="SM00460">
    <property type="entry name" value="TGc"/>
    <property type="match status" value="1"/>
</dbReference>
<dbReference type="Gene3D" id="2.20.25.10">
    <property type="match status" value="1"/>
</dbReference>
<reference evidence="7 8" key="1">
    <citation type="submission" date="2024-01" db="EMBL/GenBank/DDBJ databases">
        <authorList>
            <consortium name="Genoscope - CEA"/>
            <person name="William W."/>
        </authorList>
    </citation>
    <scope>NUCLEOTIDE SEQUENCE [LARGE SCALE GENOMIC DNA]</scope>
    <source>
        <strain evidence="7 8">29B2s-10</strain>
    </source>
</reference>
<protein>
    <recommendedName>
        <fullName evidence="4">Peptide:N-glycanase 1</fullName>
    </recommendedName>
</protein>
<dbReference type="InterPro" id="IPR002931">
    <property type="entry name" value="Transglutaminase-like"/>
</dbReference>
<name>A0ABP0ECL7_9ASCO</name>
<feature type="compositionally biased region" description="Polar residues" evidence="5">
    <location>
        <begin position="340"/>
        <end position="350"/>
    </location>
</feature>
<sequence>MSVSEHYKSLSDRLIASYSEQTLEQPQTKYTRFLSNLSTRDKRFLQNIAGHTNVTYRYQDPNDIDIALETIDLERIYGGVESREKKLKPIVNPDLAYEDYVVLELLDYFKNDFFKWVNKPKCHICSQDGDNIISTGVSAPPSHNPDEVSRIENYRCTTCNVNVDFARLNSPTALLRTRSGRCGEWVNCFMLLLQALLGADQQIRYVWNYEDHVWCEYYSAALERWVHLDPCEGAFDESALYCENWGKSMSWVFGFGLGYMVDLSAKYITKPEKQLNQLEKVSSKKVVSRFLDCSNISLMRRYFYERLDGGNSLLNKRDNLLKLYSDVILRRNREVEILSGNPSPTKTASSDLPVGRQSGSAEWTKSRGEAGGK</sequence>
<dbReference type="SUPFAM" id="SSF54001">
    <property type="entry name" value="Cysteine proteinases"/>
    <property type="match status" value="1"/>
</dbReference>
<dbReference type="InterPro" id="IPR038765">
    <property type="entry name" value="Papain-like_cys_pep_sf"/>
</dbReference>
<feature type="region of interest" description="Disordered" evidence="5">
    <location>
        <begin position="339"/>
        <end position="373"/>
    </location>
</feature>
<feature type="domain" description="Transglutaminase-like" evidence="6">
    <location>
        <begin position="174"/>
        <end position="232"/>
    </location>
</feature>
<evidence type="ECO:0000313" key="7">
    <source>
        <dbReference type="EMBL" id="CAK7906797.1"/>
    </source>
</evidence>
<dbReference type="Pfam" id="PF01841">
    <property type="entry name" value="Transglut_core"/>
    <property type="match status" value="1"/>
</dbReference>
<dbReference type="PANTHER" id="PTHR12143">
    <property type="entry name" value="PEPTIDE N-GLYCANASE PNGASE -RELATED"/>
    <property type="match status" value="1"/>
</dbReference>
<evidence type="ECO:0000256" key="4">
    <source>
        <dbReference type="ARBA" id="ARBA00032858"/>
    </source>
</evidence>
<dbReference type="InterPro" id="IPR050883">
    <property type="entry name" value="PNGase"/>
</dbReference>
<evidence type="ECO:0000259" key="6">
    <source>
        <dbReference type="SMART" id="SM00460"/>
    </source>
</evidence>